<dbReference type="AlphaFoldDB" id="A0A1M5SIX1"/>
<dbReference type="Gene3D" id="3.40.190.170">
    <property type="entry name" value="Bacterial extracellular solute-binding protein, family 7"/>
    <property type="match status" value="1"/>
</dbReference>
<protein>
    <submittedName>
        <fullName evidence="3">TRAP-type C4-dicarboxylate transport system, substrate-binding protein</fullName>
    </submittedName>
</protein>
<dbReference type="RefSeq" id="WP_079570268.1">
    <property type="nucleotide sequence ID" value="NZ_LT670818.1"/>
</dbReference>
<sequence length="358" mass="38824">MSRLQSAATRSALAEKFGRSGVCTLALCATLFAGSAAPAFAQDKIINLKISLWVPPAHPLVPATQAWAADIEKASGGTIKATVFPSEQLGKAFDHYDMARDGIADVTYVNPGYQPGRFPVVAAGQIPFVFGDGKMGTLAVDEWYRKYAPAEMKDTKFCFAFIHDPGALHGKKKILLPSDLNGVKVRPAQSTIAEMVKLLGGNNVQASAPESRDALERGVADEIAFPWGSIFLFGIDKVVKYHMDVPLYTTVFTYNVNLNTYNSMSTAQKKVLDDHCTPEWAAKVSDPWTDFEAAGRVKMKALPDHEVYKLTDDQLSQWKTAIKPLHASWAEAVKRAGGDPAKIDADLQAAIKKHGAGL</sequence>
<dbReference type="PANTHER" id="PTHR33376">
    <property type="match status" value="1"/>
</dbReference>
<reference evidence="3 4" key="1">
    <citation type="submission" date="2016-11" db="EMBL/GenBank/DDBJ databases">
        <authorList>
            <person name="Jaros S."/>
            <person name="Januszkiewicz K."/>
            <person name="Wedrychowicz H."/>
        </authorList>
    </citation>
    <scope>NUCLEOTIDE SEQUENCE [LARGE SCALE GENOMIC DNA]</scope>
    <source>
        <strain evidence="3 4">GAS242</strain>
    </source>
</reference>
<dbReference type="NCBIfam" id="NF037995">
    <property type="entry name" value="TRAP_S1"/>
    <property type="match status" value="1"/>
</dbReference>
<dbReference type="Proteomes" id="UP000190675">
    <property type="component" value="Chromosome I"/>
</dbReference>
<dbReference type="OrthoDB" id="7822595at2"/>
<evidence type="ECO:0000256" key="1">
    <source>
        <dbReference type="ARBA" id="ARBA00022729"/>
    </source>
</evidence>
<evidence type="ECO:0000313" key="4">
    <source>
        <dbReference type="Proteomes" id="UP000190675"/>
    </source>
</evidence>
<keyword evidence="1 2" id="KW-0732">Signal</keyword>
<evidence type="ECO:0000256" key="2">
    <source>
        <dbReference type="SAM" id="SignalP"/>
    </source>
</evidence>
<accession>A0A1M5SIX1</accession>
<name>A0A1M5SIX1_9BRAD</name>
<dbReference type="InterPro" id="IPR018389">
    <property type="entry name" value="DctP_fam"/>
</dbReference>
<feature type="signal peptide" evidence="2">
    <location>
        <begin position="1"/>
        <end position="41"/>
    </location>
</feature>
<organism evidence="3 4">
    <name type="scientific">Bradyrhizobium erythrophlei</name>
    <dbReference type="NCBI Taxonomy" id="1437360"/>
    <lineage>
        <taxon>Bacteria</taxon>
        <taxon>Pseudomonadati</taxon>
        <taxon>Pseudomonadota</taxon>
        <taxon>Alphaproteobacteria</taxon>
        <taxon>Hyphomicrobiales</taxon>
        <taxon>Nitrobacteraceae</taxon>
        <taxon>Bradyrhizobium</taxon>
    </lineage>
</organism>
<dbReference type="InterPro" id="IPR038404">
    <property type="entry name" value="TRAP_DctP_sf"/>
</dbReference>
<gene>
    <name evidence="3" type="ORF">SAMN05444169_7173</name>
</gene>
<dbReference type="EMBL" id="LT670818">
    <property type="protein sequence ID" value="SHH38415.1"/>
    <property type="molecule type" value="Genomic_DNA"/>
</dbReference>
<dbReference type="GO" id="GO:0055085">
    <property type="term" value="P:transmembrane transport"/>
    <property type="evidence" value="ECO:0007669"/>
    <property type="project" value="InterPro"/>
</dbReference>
<dbReference type="PANTHER" id="PTHR33376:SF15">
    <property type="entry name" value="BLL6794 PROTEIN"/>
    <property type="match status" value="1"/>
</dbReference>
<dbReference type="CDD" id="cd13665">
    <property type="entry name" value="PBP2_TRAP_Dctp3_4"/>
    <property type="match status" value="1"/>
</dbReference>
<feature type="chain" id="PRO_5012793517" evidence="2">
    <location>
        <begin position="42"/>
        <end position="358"/>
    </location>
</feature>
<evidence type="ECO:0000313" key="3">
    <source>
        <dbReference type="EMBL" id="SHH38415.1"/>
    </source>
</evidence>
<proteinExistence type="predicted"/>
<dbReference type="Pfam" id="PF03480">
    <property type="entry name" value="DctP"/>
    <property type="match status" value="1"/>
</dbReference>